<dbReference type="EMBL" id="WEKT01000004">
    <property type="protein sequence ID" value="MZI92327.1"/>
    <property type="molecule type" value="Genomic_DNA"/>
</dbReference>
<keyword evidence="4 9" id="KW-0812">Transmembrane</keyword>
<keyword evidence="7 9" id="KW-1133">Transmembrane helix</keyword>
<keyword evidence="5" id="KW-0547">Nucleotide-binding</keyword>
<protein>
    <submittedName>
        <fullName evidence="12">ATP-binding cassette domain-containing protein</fullName>
    </submittedName>
</protein>
<feature type="transmembrane region" description="Helical" evidence="9">
    <location>
        <begin position="66"/>
        <end position="86"/>
    </location>
</feature>
<keyword evidence="6 12" id="KW-0067">ATP-binding</keyword>
<dbReference type="InterPro" id="IPR011527">
    <property type="entry name" value="ABC1_TM_dom"/>
</dbReference>
<dbReference type="GO" id="GO:0016887">
    <property type="term" value="F:ATP hydrolysis activity"/>
    <property type="evidence" value="ECO:0007669"/>
    <property type="project" value="InterPro"/>
</dbReference>
<evidence type="ECO:0000313" key="13">
    <source>
        <dbReference type="Proteomes" id="UP000462621"/>
    </source>
</evidence>
<dbReference type="SUPFAM" id="SSF52540">
    <property type="entry name" value="P-loop containing nucleoside triphosphate hydrolases"/>
    <property type="match status" value="1"/>
</dbReference>
<dbReference type="SUPFAM" id="SSF90123">
    <property type="entry name" value="ABC transporter transmembrane region"/>
    <property type="match status" value="1"/>
</dbReference>
<evidence type="ECO:0000256" key="6">
    <source>
        <dbReference type="ARBA" id="ARBA00022840"/>
    </source>
</evidence>
<dbReference type="RefSeq" id="WP_161153634.1">
    <property type="nucleotide sequence ID" value="NZ_WEKT01000004.1"/>
</dbReference>
<dbReference type="Gene3D" id="3.40.50.300">
    <property type="entry name" value="P-loop containing nucleotide triphosphate hydrolases"/>
    <property type="match status" value="1"/>
</dbReference>
<accession>A0A7X4LI40</accession>
<dbReference type="Pfam" id="PF00664">
    <property type="entry name" value="ABC_membrane"/>
    <property type="match status" value="1"/>
</dbReference>
<evidence type="ECO:0000256" key="8">
    <source>
        <dbReference type="ARBA" id="ARBA00023136"/>
    </source>
</evidence>
<feature type="transmembrane region" description="Helical" evidence="9">
    <location>
        <begin position="255"/>
        <end position="277"/>
    </location>
</feature>
<keyword evidence="3" id="KW-1003">Cell membrane</keyword>
<proteinExistence type="predicted"/>
<dbReference type="Pfam" id="PF00005">
    <property type="entry name" value="ABC_tran"/>
    <property type="match status" value="1"/>
</dbReference>
<dbReference type="InterPro" id="IPR036640">
    <property type="entry name" value="ABC1_TM_sf"/>
</dbReference>
<gene>
    <name evidence="12" type="ORF">F9817_03780</name>
</gene>
<keyword evidence="13" id="KW-1185">Reference proteome</keyword>
<evidence type="ECO:0000256" key="3">
    <source>
        <dbReference type="ARBA" id="ARBA00022475"/>
    </source>
</evidence>
<keyword evidence="2" id="KW-0813">Transport</keyword>
<dbReference type="AlphaFoldDB" id="A0A7X4LI40"/>
<dbReference type="GO" id="GO:0005886">
    <property type="term" value="C:plasma membrane"/>
    <property type="evidence" value="ECO:0007669"/>
    <property type="project" value="UniProtKB-SubCell"/>
</dbReference>
<dbReference type="PANTHER" id="PTHR43394:SF1">
    <property type="entry name" value="ATP-BINDING CASSETTE SUB-FAMILY B MEMBER 10, MITOCHONDRIAL"/>
    <property type="match status" value="1"/>
</dbReference>
<dbReference type="PROSITE" id="PS50893">
    <property type="entry name" value="ABC_TRANSPORTER_2"/>
    <property type="match status" value="1"/>
</dbReference>
<reference evidence="12 13" key="1">
    <citation type="submission" date="2019-10" db="EMBL/GenBank/DDBJ databases">
        <title>Vibrio sp. nov. isolated from a shrimp pond.</title>
        <authorList>
            <person name="Gomez-Gil B."/>
            <person name="Enciso-Ibarra J."/>
            <person name="Enciso-Ibarra K."/>
            <person name="Bolan-Mejia C."/>
        </authorList>
    </citation>
    <scope>NUCLEOTIDE SEQUENCE [LARGE SCALE GENOMIC DNA]</scope>
    <source>
        <strain evidence="12 13">CAIM 722</strain>
    </source>
</reference>
<dbReference type="SMART" id="SM00382">
    <property type="entry name" value="AAA"/>
    <property type="match status" value="1"/>
</dbReference>
<dbReference type="GO" id="GO:0015421">
    <property type="term" value="F:ABC-type oligopeptide transporter activity"/>
    <property type="evidence" value="ECO:0007669"/>
    <property type="project" value="TreeGrafter"/>
</dbReference>
<name>A0A7X4LI40_9VIBR</name>
<dbReference type="PANTHER" id="PTHR43394">
    <property type="entry name" value="ATP-DEPENDENT PERMEASE MDL1, MITOCHONDRIAL"/>
    <property type="match status" value="1"/>
</dbReference>
<sequence length="598" mass="66877">MTNPNTDSTNSPSGSFKLLMGYVFADRPLLIKAVLLVVFATALDVLGPMLSKVFIDRFIMPDHYPFWPIAGVVSLYVIATLLGTYLKYQQTLKFVDIALNAVLDIRERVFGHVLRLPMSFFDYARTGQLVSRITNDTESIKDIYVQFLSNVLSSVILLIGILTAMAILDVHLMLVALALIPAIVIMIYIYQKLSGNIVADSRQLRSDINATISESIGGMAVIQATNQQQTKLDQFDHINQRYYGTRLRTITIGSFLLRPAINLLSIMVLAGVVWFFGLKVVQGFTEIGVLYAYLNYLGRFTEPLVEITQRFSLYQQAIVAGDRVFELLQEPTMTPDNHTHAQIEHGKLNFNQVSFGYQADKPVLHHLDIEIGAGQFFAVVGHTGSGKSTLLSLLLNFYQPQQGTIEIDGHPLTDFDHDTLRAGMGFIPQEPFILASTLFDNIDMGRNLNQYDIEEAAKKAHLHDVIMEMPEGYQTELGEGGLRLSTGQRQQLIIARALAGSPKILLLDEATANVDSETEQVVQKALQRLQGKVTMIVVAHRLSTIHHADQILVLDRGQLIEQGNHEQLMNIENGKYRAMYQLQQQEQKVSQAEQSQNS</sequence>
<evidence type="ECO:0000256" key="9">
    <source>
        <dbReference type="SAM" id="Phobius"/>
    </source>
</evidence>
<evidence type="ECO:0000313" key="12">
    <source>
        <dbReference type="EMBL" id="MZI92327.1"/>
    </source>
</evidence>
<evidence type="ECO:0000259" key="11">
    <source>
        <dbReference type="PROSITE" id="PS50929"/>
    </source>
</evidence>
<dbReference type="GO" id="GO:0005524">
    <property type="term" value="F:ATP binding"/>
    <property type="evidence" value="ECO:0007669"/>
    <property type="project" value="UniProtKB-KW"/>
</dbReference>
<organism evidence="12 13">
    <name type="scientific">Vibrio eleionomae</name>
    <dbReference type="NCBI Taxonomy" id="2653505"/>
    <lineage>
        <taxon>Bacteria</taxon>
        <taxon>Pseudomonadati</taxon>
        <taxon>Pseudomonadota</taxon>
        <taxon>Gammaproteobacteria</taxon>
        <taxon>Vibrionales</taxon>
        <taxon>Vibrionaceae</taxon>
        <taxon>Vibrio</taxon>
    </lineage>
</organism>
<feature type="transmembrane region" description="Helical" evidence="9">
    <location>
        <begin position="29"/>
        <end position="46"/>
    </location>
</feature>
<feature type="domain" description="ABC transmembrane type-1" evidence="11">
    <location>
        <begin position="33"/>
        <end position="316"/>
    </location>
</feature>
<evidence type="ECO:0000256" key="1">
    <source>
        <dbReference type="ARBA" id="ARBA00004651"/>
    </source>
</evidence>
<keyword evidence="8 9" id="KW-0472">Membrane</keyword>
<dbReference type="InterPro" id="IPR003439">
    <property type="entry name" value="ABC_transporter-like_ATP-bd"/>
</dbReference>
<dbReference type="Proteomes" id="UP000462621">
    <property type="component" value="Unassembled WGS sequence"/>
</dbReference>
<feature type="transmembrane region" description="Helical" evidence="9">
    <location>
        <begin position="173"/>
        <end position="190"/>
    </location>
</feature>
<evidence type="ECO:0000259" key="10">
    <source>
        <dbReference type="PROSITE" id="PS50893"/>
    </source>
</evidence>
<comment type="caution">
    <text evidence="12">The sequence shown here is derived from an EMBL/GenBank/DDBJ whole genome shotgun (WGS) entry which is preliminary data.</text>
</comment>
<evidence type="ECO:0000256" key="2">
    <source>
        <dbReference type="ARBA" id="ARBA00022448"/>
    </source>
</evidence>
<feature type="transmembrane region" description="Helical" evidence="9">
    <location>
        <begin position="147"/>
        <end position="167"/>
    </location>
</feature>
<dbReference type="FunFam" id="3.40.50.300:FF:000221">
    <property type="entry name" value="Multidrug ABC transporter ATP-binding protein"/>
    <property type="match status" value="1"/>
</dbReference>
<evidence type="ECO:0000256" key="5">
    <source>
        <dbReference type="ARBA" id="ARBA00022741"/>
    </source>
</evidence>
<feature type="domain" description="ABC transporter" evidence="10">
    <location>
        <begin position="348"/>
        <end position="581"/>
    </location>
</feature>
<comment type="subcellular location">
    <subcellularLocation>
        <location evidence="1">Cell membrane</location>
        <topology evidence="1">Multi-pass membrane protein</topology>
    </subcellularLocation>
</comment>
<dbReference type="Gene3D" id="1.20.1560.10">
    <property type="entry name" value="ABC transporter type 1, transmembrane domain"/>
    <property type="match status" value="1"/>
</dbReference>
<dbReference type="PROSITE" id="PS50929">
    <property type="entry name" value="ABC_TM1F"/>
    <property type="match status" value="1"/>
</dbReference>
<evidence type="ECO:0000256" key="7">
    <source>
        <dbReference type="ARBA" id="ARBA00022989"/>
    </source>
</evidence>
<dbReference type="InterPro" id="IPR039421">
    <property type="entry name" value="Type_1_exporter"/>
</dbReference>
<evidence type="ECO:0000256" key="4">
    <source>
        <dbReference type="ARBA" id="ARBA00022692"/>
    </source>
</evidence>
<dbReference type="InterPro" id="IPR027417">
    <property type="entry name" value="P-loop_NTPase"/>
</dbReference>
<dbReference type="InterPro" id="IPR003593">
    <property type="entry name" value="AAA+_ATPase"/>
</dbReference>
<dbReference type="CDD" id="cd18544">
    <property type="entry name" value="ABC_6TM_TmrA_like"/>
    <property type="match status" value="1"/>
</dbReference>